<reference evidence="3" key="1">
    <citation type="journal article" date="2019" name="Int. J. Syst. Evol. Microbiol.">
        <title>The Global Catalogue of Microorganisms (GCM) 10K type strain sequencing project: providing services to taxonomists for standard genome sequencing and annotation.</title>
        <authorList>
            <consortium name="The Broad Institute Genomics Platform"/>
            <consortium name="The Broad Institute Genome Sequencing Center for Infectious Disease"/>
            <person name="Wu L."/>
            <person name="Ma J."/>
        </authorList>
    </citation>
    <scope>NUCLEOTIDE SEQUENCE [LARGE SCALE GENOMIC DNA]</scope>
    <source>
        <strain evidence="3">JCM 16923</strain>
    </source>
</reference>
<gene>
    <name evidence="2" type="ORF">GCM10022231_28910</name>
</gene>
<organism evidence="2 3">
    <name type="scientific">Gordonia caeni</name>
    <dbReference type="NCBI Taxonomy" id="1007097"/>
    <lineage>
        <taxon>Bacteria</taxon>
        <taxon>Bacillati</taxon>
        <taxon>Actinomycetota</taxon>
        <taxon>Actinomycetes</taxon>
        <taxon>Mycobacteriales</taxon>
        <taxon>Gordoniaceae</taxon>
        <taxon>Gordonia</taxon>
    </lineage>
</organism>
<evidence type="ECO:0000313" key="2">
    <source>
        <dbReference type="EMBL" id="GAA3966256.1"/>
    </source>
</evidence>
<dbReference type="EMBL" id="BAAAZW010000008">
    <property type="protein sequence ID" value="GAA3966256.1"/>
    <property type="molecule type" value="Genomic_DNA"/>
</dbReference>
<evidence type="ECO:0000313" key="3">
    <source>
        <dbReference type="Proteomes" id="UP001418444"/>
    </source>
</evidence>
<feature type="transmembrane region" description="Helical" evidence="1">
    <location>
        <begin position="110"/>
        <end position="130"/>
    </location>
</feature>
<sequence>MGIGIGLGTGPARTSTRGVWVGRNLGPVTATASLTPRLRNRKSAAPRKLVSLRRQPPPTNVDKGIDAFTAVVRAVGAAVLVAPLATRLGRTQASKKVDTAVERFFLHMKVLIGGVAAAIVLLASLIVIMVS</sequence>
<keyword evidence="1" id="KW-0812">Transmembrane</keyword>
<keyword evidence="3" id="KW-1185">Reference proteome</keyword>
<proteinExistence type="predicted"/>
<accession>A0ABP7PIW3</accession>
<protein>
    <submittedName>
        <fullName evidence="2">Uncharacterized protein</fullName>
    </submittedName>
</protein>
<feature type="transmembrane region" description="Helical" evidence="1">
    <location>
        <begin position="67"/>
        <end position="89"/>
    </location>
</feature>
<dbReference type="Proteomes" id="UP001418444">
    <property type="component" value="Unassembled WGS sequence"/>
</dbReference>
<comment type="caution">
    <text evidence="2">The sequence shown here is derived from an EMBL/GenBank/DDBJ whole genome shotgun (WGS) entry which is preliminary data.</text>
</comment>
<name>A0ABP7PIW3_9ACTN</name>
<evidence type="ECO:0000256" key="1">
    <source>
        <dbReference type="SAM" id="Phobius"/>
    </source>
</evidence>
<keyword evidence="1" id="KW-0472">Membrane</keyword>
<keyword evidence="1" id="KW-1133">Transmembrane helix</keyword>